<dbReference type="Pfam" id="PF16889">
    <property type="entry name" value="Hepar_II_III_N"/>
    <property type="match status" value="1"/>
</dbReference>
<feature type="domain" description="Heparinase II/III-like C-terminal" evidence="6">
    <location>
        <begin position="396"/>
        <end position="550"/>
    </location>
</feature>
<evidence type="ECO:0000256" key="3">
    <source>
        <dbReference type="ARBA" id="ARBA00022764"/>
    </source>
</evidence>
<protein>
    <submittedName>
        <fullName evidence="8">Heparinase II/III-like protein</fullName>
    </submittedName>
</protein>
<evidence type="ECO:0000256" key="1">
    <source>
        <dbReference type="ARBA" id="ARBA00004418"/>
    </source>
</evidence>
<feature type="signal peptide" evidence="5">
    <location>
        <begin position="1"/>
        <end position="30"/>
    </location>
</feature>
<dbReference type="PANTHER" id="PTHR39210:SF1">
    <property type="entry name" value="HEPARIN-SULFATE LYASE"/>
    <property type="match status" value="1"/>
</dbReference>
<keyword evidence="3" id="KW-0574">Periplasm</keyword>
<dbReference type="AlphaFoldDB" id="A0A1Q2MFM6"/>
<name>A0A1Q2MFM6_9BACT</name>
<dbReference type="GO" id="GO:0016829">
    <property type="term" value="F:lyase activity"/>
    <property type="evidence" value="ECO:0007669"/>
    <property type="project" value="UniProtKB-KW"/>
</dbReference>
<feature type="domain" description="Heparin-sulfate lyase N-terminal" evidence="7">
    <location>
        <begin position="40"/>
        <end position="377"/>
    </location>
</feature>
<comment type="subcellular location">
    <subcellularLocation>
        <location evidence="1">Periplasm</location>
    </subcellularLocation>
</comment>
<proteinExistence type="predicted"/>
<dbReference type="Gene3D" id="1.50.10.100">
    <property type="entry name" value="Chondroitin AC/alginate lyase"/>
    <property type="match status" value="1"/>
</dbReference>
<evidence type="ECO:0000313" key="8">
    <source>
        <dbReference type="EMBL" id="AQQ71052.1"/>
    </source>
</evidence>
<organism evidence="8 9">
    <name type="scientific">Limihaloglobus sulfuriphilus</name>
    <dbReference type="NCBI Taxonomy" id="1851148"/>
    <lineage>
        <taxon>Bacteria</taxon>
        <taxon>Pseudomonadati</taxon>
        <taxon>Planctomycetota</taxon>
        <taxon>Phycisphaerae</taxon>
        <taxon>Sedimentisphaerales</taxon>
        <taxon>Sedimentisphaeraceae</taxon>
        <taxon>Limihaloglobus</taxon>
    </lineage>
</organism>
<sequence length="669" mass="76432" precursor="true">MKNTGKTVLFSGSILLMCFLFSALNSIAVASQKAVENLGAQLDLSYPGLEKVKTAYDKGDFELFGEELLKYYSRRSNVKHPVGRDGSLNLGGGLMSARFRGWADNPEWADLALEHKFIGQKSYPPHFCGKDINWSQSPVQDKEWLWQLHRMYWWESMGLQYQRTKDSKYAAGYVFQLQDWIKKNPNDSDHAFAWRSLEASSRLKSWTYHFQYFFDSGEFDETVLIDFLNSYGEHADYVTQNHRETKNIALINANGLSFAGSFFPEFKNSDKWLEKAAKILNREIRNQVYPDGFHIELSPHYHVGTVDSFSSSYGIAYMNGRHGKFNFVDLLEKMAEATMKTAMPDGRAAQFGDSWKGTEDAKGTLWRFLGRYADLFDRDDFRYLATGGSEGTAPAQTAFALKKSGFYSFRSGWSEDDVCLVMKNGPDGGWHCQPDNGTFEVYAYGKHLMPDSGKYVYSGDEKWRDWFRKTSSHQTVTLNGENSEYAPKFLMFESSGNIDAVLVENQSYENLKHRRGVFFLNNEFFVVLDFAIGSAEGEVACHYNFAPGRVLYDKLELTAKTDYSGDVNLIVKPFAQQGMNLERREGYVSYVYGEKQPREACAYTLEKQSCDDFVFFAAAVVPYKGSSPEVDFNINASSLEPDKGKFQIKYKSDIFEVYYNLEDKIICFN</sequence>
<reference evidence="9" key="1">
    <citation type="submission" date="2017-02" db="EMBL/GenBank/DDBJ databases">
        <title>Comparative genomics and description of representatives of a novel lineage of planctomycetes thriving in anoxic sediments.</title>
        <authorList>
            <person name="Spring S."/>
            <person name="Bunk B."/>
            <person name="Sproer C."/>
        </authorList>
    </citation>
    <scope>NUCLEOTIDE SEQUENCE [LARGE SCALE GENOMIC DNA]</scope>
    <source>
        <strain evidence="9">SM-Chi-D1</strain>
    </source>
</reference>
<dbReference type="Pfam" id="PF07940">
    <property type="entry name" value="Hepar_II_III_C"/>
    <property type="match status" value="1"/>
</dbReference>
<dbReference type="InterPro" id="IPR012480">
    <property type="entry name" value="Hepar_II_III_C"/>
</dbReference>
<dbReference type="STRING" id="1851148.SMSP2_01416"/>
<dbReference type="InterPro" id="IPR031680">
    <property type="entry name" value="Hepar_II_III_N"/>
</dbReference>
<accession>A0A1Q2MFM6</accession>
<gene>
    <name evidence="8" type="ORF">SMSP2_01416</name>
</gene>
<dbReference type="OrthoDB" id="9763014at2"/>
<feature type="chain" id="PRO_5012885276" evidence="5">
    <location>
        <begin position="31"/>
        <end position="669"/>
    </location>
</feature>
<dbReference type="SUPFAM" id="SSF48230">
    <property type="entry name" value="Chondroitin AC/alginate lyase"/>
    <property type="match status" value="1"/>
</dbReference>
<dbReference type="EMBL" id="CP019646">
    <property type="protein sequence ID" value="AQQ71052.1"/>
    <property type="molecule type" value="Genomic_DNA"/>
</dbReference>
<evidence type="ECO:0000256" key="5">
    <source>
        <dbReference type="SAM" id="SignalP"/>
    </source>
</evidence>
<evidence type="ECO:0000313" key="9">
    <source>
        <dbReference type="Proteomes" id="UP000188181"/>
    </source>
</evidence>
<keyword evidence="9" id="KW-1185">Reference proteome</keyword>
<evidence type="ECO:0000259" key="7">
    <source>
        <dbReference type="Pfam" id="PF16889"/>
    </source>
</evidence>
<keyword evidence="2 5" id="KW-0732">Signal</keyword>
<evidence type="ECO:0000256" key="4">
    <source>
        <dbReference type="ARBA" id="ARBA00023239"/>
    </source>
</evidence>
<dbReference type="GO" id="GO:0042597">
    <property type="term" value="C:periplasmic space"/>
    <property type="evidence" value="ECO:0007669"/>
    <property type="project" value="UniProtKB-SubCell"/>
</dbReference>
<dbReference type="PANTHER" id="PTHR39210">
    <property type="entry name" value="HEPARIN-SULFATE LYASE"/>
    <property type="match status" value="1"/>
</dbReference>
<keyword evidence="4" id="KW-0456">Lyase</keyword>
<dbReference type="KEGG" id="pbas:SMSP2_01416"/>
<dbReference type="InterPro" id="IPR008929">
    <property type="entry name" value="Chondroitin_lyas"/>
</dbReference>
<evidence type="ECO:0000256" key="2">
    <source>
        <dbReference type="ARBA" id="ARBA00022729"/>
    </source>
</evidence>
<dbReference type="RefSeq" id="WP_146683269.1">
    <property type="nucleotide sequence ID" value="NZ_CP019646.1"/>
</dbReference>
<dbReference type="Proteomes" id="UP000188181">
    <property type="component" value="Chromosome"/>
</dbReference>
<evidence type="ECO:0000259" key="6">
    <source>
        <dbReference type="Pfam" id="PF07940"/>
    </source>
</evidence>
<dbReference type="Gene3D" id="2.70.98.70">
    <property type="match status" value="1"/>
</dbReference>